<dbReference type="SMART" id="SM00479">
    <property type="entry name" value="EXOIII"/>
    <property type="match status" value="1"/>
</dbReference>
<comment type="function">
    <text evidence="1">DNA polymerase III is a complex, multichain enzyme responsible for most of the replicative synthesis in bacteria. The epsilon subunit contain the editing function and is a proofreading 3'-5' exonuclease.</text>
</comment>
<dbReference type="Proteomes" id="UP000008548">
    <property type="component" value="Plasmid pRF"/>
</dbReference>
<dbReference type="Pfam" id="PF00929">
    <property type="entry name" value="RNase_T"/>
    <property type="match status" value="1"/>
</dbReference>
<dbReference type="AlphaFoldDB" id="Q4UJH2"/>
<evidence type="ECO:0000313" key="4">
    <source>
        <dbReference type="EMBL" id="AAY62285.1"/>
    </source>
</evidence>
<dbReference type="KEGG" id="rfe:RF_p34"/>
<evidence type="ECO:0000256" key="1">
    <source>
        <dbReference type="ARBA" id="ARBA00025483"/>
    </source>
</evidence>
<dbReference type="PANTHER" id="PTHR30231">
    <property type="entry name" value="DNA POLYMERASE III SUBUNIT EPSILON"/>
    <property type="match status" value="1"/>
</dbReference>
<evidence type="ECO:0000313" key="5">
    <source>
        <dbReference type="Proteomes" id="UP000008548"/>
    </source>
</evidence>
<keyword evidence="5" id="KW-1185">Reference proteome</keyword>
<dbReference type="Gene3D" id="3.30.420.10">
    <property type="entry name" value="Ribonuclease H-like superfamily/Ribonuclease H"/>
    <property type="match status" value="1"/>
</dbReference>
<accession>Q4UJH2</accession>
<gene>
    <name evidence="4" type="ordered locus">RF_p34</name>
</gene>
<reference evidence="4 5" key="1">
    <citation type="journal article" date="2005" name="PLoS Biol.">
        <title>The genome sequence of Rickettsia felis identifies the first putative conjugative plasmid in an obligate intracellular parasite.</title>
        <authorList>
            <person name="Ogata H."/>
            <person name="Renesto P."/>
            <person name="Audic S."/>
            <person name="Robert C."/>
            <person name="Blanc G."/>
            <person name="Fournier P.E."/>
            <person name="Parinello H."/>
            <person name="Claverie J.M."/>
            <person name="Raoult D."/>
        </authorList>
    </citation>
    <scope>NUCLEOTIDE SEQUENCE [LARGE SCALE GENOMIC DNA]</scope>
    <source>
        <strain evidence="5">ATCC VR-1525 / URRWXCal2</strain>
    </source>
</reference>
<dbReference type="InterPro" id="IPR013520">
    <property type="entry name" value="Ribonucl_H"/>
</dbReference>
<dbReference type="GO" id="GO:0003676">
    <property type="term" value="F:nucleic acid binding"/>
    <property type="evidence" value="ECO:0007669"/>
    <property type="project" value="InterPro"/>
</dbReference>
<feature type="domain" description="Exonuclease" evidence="3">
    <location>
        <begin position="126"/>
        <end position="289"/>
    </location>
</feature>
<dbReference type="GO" id="GO:0005829">
    <property type="term" value="C:cytosol"/>
    <property type="evidence" value="ECO:0007669"/>
    <property type="project" value="TreeGrafter"/>
</dbReference>
<protein>
    <submittedName>
        <fullName evidence="4">DNA polymerase III, epsilon subunit-like protein</fullName>
    </submittedName>
</protein>
<comment type="subunit">
    <text evidence="2">DNA polymerase III contains a core (composed of alpha, epsilon and theta chains) that associates with a tau subunit. This core dimerizes to form the POLIII' complex. PolIII' associates with the gamma complex (composed of gamma, delta, delta', psi and chi chains) and with the beta chain to form the complete DNA polymerase III complex.</text>
</comment>
<dbReference type="PANTHER" id="PTHR30231:SF37">
    <property type="entry name" value="EXODEOXYRIBONUCLEASE 10"/>
    <property type="match status" value="1"/>
</dbReference>
<dbReference type="Pfam" id="PF05406">
    <property type="entry name" value="WGR"/>
    <property type="match status" value="1"/>
</dbReference>
<dbReference type="GO" id="GO:0045004">
    <property type="term" value="P:DNA replication proofreading"/>
    <property type="evidence" value="ECO:0007669"/>
    <property type="project" value="TreeGrafter"/>
</dbReference>
<dbReference type="SUPFAM" id="SSF53098">
    <property type="entry name" value="Ribonuclease H-like"/>
    <property type="match status" value="1"/>
</dbReference>
<evidence type="ECO:0000259" key="3">
    <source>
        <dbReference type="SMART" id="SM00479"/>
    </source>
</evidence>
<dbReference type="EMBL" id="CP000054">
    <property type="protein sequence ID" value="AAY62285.1"/>
    <property type="molecule type" value="Genomic_DNA"/>
</dbReference>
<keyword evidence="4" id="KW-0614">Plasmid</keyword>
<sequence>MKHYWTKDHKYYRLTTQANLFGTTDLICSWGSLHSNKGNYKVIHCNSPYDMDKNIKRITRIRKARGYQHTLPMQEVSNTAGKDFKYNNLEQIADILSISDQYKVIKRYTKPNFYHLPDNTPKQIGIFLDTETTGLSHEKDKILELGMVKFEYTEDGRIYQIVDELNQYQDPQQPIPLRITELTGITDEMVQGKAIDQEAVTQFLENVDIIIAHNASFDRPFFDKMFLHLPPKAWGCSRADIDWKAEKIESHKLEYLAYKYNFFYEGHRAVTDCLAGLHLLAQTLPIAKQPVLKQLLVNCNKTRFKIWAKNAPYDTKDLLKARGYRWSTHPQDNYKAWIIEVFEDNLEIELAFLRSDVYSTPYNIPVQTINPVDRFRV</sequence>
<dbReference type="NCBIfam" id="NF006615">
    <property type="entry name" value="PRK09182.1"/>
    <property type="match status" value="1"/>
</dbReference>
<name>Q4UJH2_RICFE</name>
<geneLocation type="plasmid" evidence="4 5">
    <name>pRF</name>
</geneLocation>
<evidence type="ECO:0000256" key="2">
    <source>
        <dbReference type="ARBA" id="ARBA00026073"/>
    </source>
</evidence>
<dbReference type="GO" id="GO:0008408">
    <property type="term" value="F:3'-5' exonuclease activity"/>
    <property type="evidence" value="ECO:0007669"/>
    <property type="project" value="TreeGrafter"/>
</dbReference>
<dbReference type="InterPro" id="IPR049809">
    <property type="entry name" value="YehF/YfeS-like_WGR"/>
</dbReference>
<dbReference type="HOGENOM" id="CLU_062227_0_0_5"/>
<dbReference type="CDD" id="cd07996">
    <property type="entry name" value="WGR_MMR_like"/>
    <property type="match status" value="1"/>
</dbReference>
<organism evidence="4 5">
    <name type="scientific">Rickettsia felis (strain ATCC VR-1525 / URRWXCal2)</name>
    <name type="common">Rickettsia azadi</name>
    <dbReference type="NCBI Taxonomy" id="315456"/>
    <lineage>
        <taxon>Bacteria</taxon>
        <taxon>Pseudomonadati</taxon>
        <taxon>Pseudomonadota</taxon>
        <taxon>Alphaproteobacteria</taxon>
        <taxon>Rickettsiales</taxon>
        <taxon>Rickettsiaceae</taxon>
        <taxon>Rickettsieae</taxon>
        <taxon>Rickettsia</taxon>
        <taxon>spotted fever group</taxon>
    </lineage>
</organism>
<proteinExistence type="predicted"/>
<dbReference type="InterPro" id="IPR012337">
    <property type="entry name" value="RNaseH-like_sf"/>
</dbReference>
<dbReference type="InterPro" id="IPR036397">
    <property type="entry name" value="RNaseH_sf"/>
</dbReference>
<dbReference type="InterPro" id="IPR008893">
    <property type="entry name" value="WGR_domain"/>
</dbReference>
<dbReference type="FunFam" id="3.30.420.10:FF:000045">
    <property type="entry name" value="3'-5' exonuclease DinG"/>
    <property type="match status" value="1"/>
</dbReference>
<dbReference type="CDD" id="cd06127">
    <property type="entry name" value="DEDDh"/>
    <property type="match status" value="1"/>
</dbReference>